<gene>
    <name evidence="3" type="ORF">AB1Y20_012654</name>
</gene>
<keyword evidence="4" id="KW-1185">Reference proteome</keyword>
<name>A0AB34IJA1_PRYPA</name>
<dbReference type="Proteomes" id="UP001515480">
    <property type="component" value="Unassembled WGS sequence"/>
</dbReference>
<keyword evidence="1" id="KW-0732">Signal</keyword>
<sequence length="313" mass="34882">MGAGRGCALLPWLLASALPASLAVPSTVLGWRSVVRPELRVPDVLPAVQQALAFASSCVPPGAVTLSVINRHHAKMRALQFAFLRHRPCFMRRMVSVCYNVTDAFGACVHSSFAIPPSDFKRSHYANLIWAKWRIIAHALQAARVVLWVDADVLLLRNPWDRLSWNSSGVRYDIRYQSEKRCTASECPELRAGCALLNGGQLLVSSAQLARRIYRARPSNLTNTAELDQDYADAIIRGNGSSFSYCPLPGSYFAQCWHLKKFATPEQQSTHPVPQPLPLCARVTHHFNCVTTRKAKGDLMRQMVHDFSRKCNS</sequence>
<evidence type="ECO:0000259" key="2">
    <source>
        <dbReference type="Pfam" id="PF03407"/>
    </source>
</evidence>
<feature type="signal peptide" evidence="1">
    <location>
        <begin position="1"/>
        <end position="23"/>
    </location>
</feature>
<organism evidence="3 4">
    <name type="scientific">Prymnesium parvum</name>
    <name type="common">Toxic golden alga</name>
    <dbReference type="NCBI Taxonomy" id="97485"/>
    <lineage>
        <taxon>Eukaryota</taxon>
        <taxon>Haptista</taxon>
        <taxon>Haptophyta</taxon>
        <taxon>Prymnesiophyceae</taxon>
        <taxon>Prymnesiales</taxon>
        <taxon>Prymnesiaceae</taxon>
        <taxon>Prymnesium</taxon>
    </lineage>
</organism>
<protein>
    <recommendedName>
        <fullName evidence="2">Nucleotide-diphospho-sugar transferase domain-containing protein</fullName>
    </recommendedName>
</protein>
<comment type="caution">
    <text evidence="3">The sequence shown here is derived from an EMBL/GenBank/DDBJ whole genome shotgun (WGS) entry which is preliminary data.</text>
</comment>
<dbReference type="Pfam" id="PF03407">
    <property type="entry name" value="Nucleotid_trans"/>
    <property type="match status" value="1"/>
</dbReference>
<dbReference type="InterPro" id="IPR005069">
    <property type="entry name" value="Nucl-diP-sugar_transferase"/>
</dbReference>
<dbReference type="EMBL" id="JBGBPQ010000024">
    <property type="protein sequence ID" value="KAL1499975.1"/>
    <property type="molecule type" value="Genomic_DNA"/>
</dbReference>
<dbReference type="AlphaFoldDB" id="A0AB34IJA1"/>
<proteinExistence type="predicted"/>
<feature type="domain" description="Nucleotide-diphospho-sugar transferase" evidence="2">
    <location>
        <begin position="112"/>
        <end position="298"/>
    </location>
</feature>
<evidence type="ECO:0000256" key="1">
    <source>
        <dbReference type="SAM" id="SignalP"/>
    </source>
</evidence>
<feature type="chain" id="PRO_5044329066" description="Nucleotide-diphospho-sugar transferase domain-containing protein" evidence="1">
    <location>
        <begin position="24"/>
        <end position="313"/>
    </location>
</feature>
<accession>A0AB34IJA1</accession>
<evidence type="ECO:0000313" key="3">
    <source>
        <dbReference type="EMBL" id="KAL1499975.1"/>
    </source>
</evidence>
<reference evidence="3 4" key="1">
    <citation type="journal article" date="2024" name="Science">
        <title>Giant polyketide synthase enzymes in the biosynthesis of giant marine polyether toxins.</title>
        <authorList>
            <person name="Fallon T.R."/>
            <person name="Shende V.V."/>
            <person name="Wierzbicki I.H."/>
            <person name="Pendleton A.L."/>
            <person name="Watervoot N.F."/>
            <person name="Auber R.P."/>
            <person name="Gonzalez D.J."/>
            <person name="Wisecaver J.H."/>
            <person name="Moore B.S."/>
        </authorList>
    </citation>
    <scope>NUCLEOTIDE SEQUENCE [LARGE SCALE GENOMIC DNA]</scope>
    <source>
        <strain evidence="3 4">12B1</strain>
    </source>
</reference>
<evidence type="ECO:0000313" key="4">
    <source>
        <dbReference type="Proteomes" id="UP001515480"/>
    </source>
</evidence>